<dbReference type="InterPro" id="IPR050953">
    <property type="entry name" value="N4_N6_ade-DNA_methylase"/>
</dbReference>
<dbReference type="GO" id="GO:0032259">
    <property type="term" value="P:methylation"/>
    <property type="evidence" value="ECO:0007669"/>
    <property type="project" value="UniProtKB-KW"/>
</dbReference>
<dbReference type="PANTHER" id="PTHR33841">
    <property type="entry name" value="DNA METHYLTRANSFERASE YEEA-RELATED"/>
    <property type="match status" value="1"/>
</dbReference>
<dbReference type="RefSeq" id="WP_072948807.1">
    <property type="nucleotide sequence ID" value="NZ_FNSV01000001.1"/>
</dbReference>
<keyword evidence="2" id="KW-0489">Methyltransferase</keyword>
<dbReference type="PRINTS" id="PR00507">
    <property type="entry name" value="N12N6MTFRASE"/>
</dbReference>
<dbReference type="GO" id="GO:0009007">
    <property type="term" value="F:site-specific DNA-methyltransferase (adenine-specific) activity"/>
    <property type="evidence" value="ECO:0007669"/>
    <property type="project" value="UniProtKB-EC"/>
</dbReference>
<protein>
    <recommendedName>
        <fullName evidence="1">site-specific DNA-methyltransferase (adenine-specific)</fullName>
        <ecNumber evidence="1">2.1.1.72</ecNumber>
    </recommendedName>
</protein>
<reference evidence="7" key="1">
    <citation type="submission" date="2016-10" db="EMBL/GenBank/DDBJ databases">
        <authorList>
            <person name="Varghese N."/>
            <person name="Submissions S."/>
        </authorList>
    </citation>
    <scope>NUCLEOTIDE SEQUENCE [LARGE SCALE GENOMIC DNA]</scope>
    <source>
        <strain evidence="7">DSM 44498</strain>
    </source>
</reference>
<dbReference type="Gene3D" id="3.40.50.150">
    <property type="entry name" value="Vaccinia Virus protein VP39"/>
    <property type="match status" value="2"/>
</dbReference>
<feature type="compositionally biased region" description="Acidic residues" evidence="5">
    <location>
        <begin position="374"/>
        <end position="391"/>
    </location>
</feature>
<evidence type="ECO:0000256" key="2">
    <source>
        <dbReference type="ARBA" id="ARBA00022603"/>
    </source>
</evidence>
<evidence type="ECO:0000313" key="7">
    <source>
        <dbReference type="Proteomes" id="UP000183561"/>
    </source>
</evidence>
<keyword evidence="7" id="KW-1185">Reference proteome</keyword>
<sequence length="1575" mass="176095">MTTSDALVLGEDFISEHYFGTDAKSQSFQAKVLERRKQWDTAKDDGGATPRTRYTEHRNALTRTFNGLSEAADETLLGELYLQLRAILGFDSSLRWESERLGGSDTEPGPVLAFRSRGLTGPAPLVIIEARANLTIDDLLGKTEKTLLREFNTDDETINSTASLLSRLFVAEDGPQFALVLAGGLALLTERERWLEGRYLAVDLQLVGERNDDKRGAEIDRALTCLAAESLAPDAEGTIWWSQVIDESIKHTVGVSQDLREGVRLSIEIIANEVVTRRRELGLDPLPAGQAQPLARQSLRFLYRILFLLYAEASPELAVVPVGVDAYERGYSLDRLRELTLVELASPKARSGTHLFGSLAALFELVDRGHDGGDLDDTDDTDPTAEFDPDDENEQVGLAGLTFRSLRADLFLPAATALIDEVKLGNAALQQVLRYLLLSKEAKGRDRGFISYAQLGINQLGAVYEGLMSYTGFFAEDDLYEVAKNGDSSKGSWVVPHDRIEGIAKTDLVREPDEITGESKPVIHRRGTFVFRLAGRERQQSASYYSPEVLTRFVVGQAMEELLDQDGTRTPARDILDLTVCEPALGSGAFAIEAVQQLAEQYLTRAQQERGERIKPDNYAAELQRVKAYIALHQVYGVDLNATAVEFAEISLWLATMGKGLSAPWFGLHLKRGNSLVGARRAVLPSASVKTAGWITATPVDKPISGLGEDLKGAVHHFLLPADGWGATVDAKEAKELAPEALALLKEWRKTLRSKLTAKQVTALSELARRADRLWEFALRRLEIAESEIRRDIRVWGADGLPVGGKVSREEIQSKLADPRGAYQRLRRVMDAWCALWFWPLTDETATVEGELVKPPSIDEWIDALQQLLGLDLKVSRKDQQQHSLADISEWGELGKAEDIDLSFAQAKDPEVILSAHPWLVVCERLAGRYGFFHWELDFAPVFARGGFDLQVGNPPWVRPDFDENAVLAEFNVAFALETKITTAQAREDKLRTLSLSFARHFYLEELGSTVAIRAFVSSPPTYPHLEGLRPDLYRCFMEQTWRHLSPQGVVSLIHPETHFTDEKAGVLREATYTRLRRHWQFINELQFFEVHHLVAYGIHVYGAPREPQFMSAASLYHPDTVVRSLLHDGSGAEPGLKDDAGAWDLRPHAARIVNVTDEVLESWKDALESADLPVRRTRMVYTVNRSAAIVFAKISDLSRVGAMNPQFSLGWDEGADFKKGYFAREWGASRAWDQVILQGPHVHVSTPFYKSPNETMRHNLDWSAIDIEAISDDLIPATSFKRSAPLQRYDHAYDSWLVENPGAGATREYARDHFRIAWRAMAANTGERTLIPALIPRGAAHVDGLMSLALPSHELSETAALEAVLSSLIIDFLVRAAPKKHIRSHAISRLPSVDESRMKGELVLRALRLNCMTTAYADLWRECFDPAMQSDSWTGGFAHTRRRPFGEVGPKWTRETPLRIAADRRQALVEIDALVALGLGLTADELCTVYRTQFPVLYGYDRKTYLYDSSGRLVPNEVLTKWRTKGDRLSEDERIATNPAGNTYTYELPFRFLDREADMREAYAEFERRLGAEQ</sequence>
<dbReference type="OrthoDB" id="4280289at2"/>
<dbReference type="EC" id="2.1.1.72" evidence="1"/>
<evidence type="ECO:0000256" key="5">
    <source>
        <dbReference type="SAM" id="MobiDB-lite"/>
    </source>
</evidence>
<evidence type="ECO:0000256" key="3">
    <source>
        <dbReference type="ARBA" id="ARBA00022679"/>
    </source>
</evidence>
<feature type="region of interest" description="Disordered" evidence="5">
    <location>
        <begin position="372"/>
        <end position="391"/>
    </location>
</feature>
<evidence type="ECO:0000313" key="6">
    <source>
        <dbReference type="EMBL" id="SEB29980.1"/>
    </source>
</evidence>
<organism evidence="6 7">
    <name type="scientific">Rhodococcus koreensis</name>
    <dbReference type="NCBI Taxonomy" id="99653"/>
    <lineage>
        <taxon>Bacteria</taxon>
        <taxon>Bacillati</taxon>
        <taxon>Actinomycetota</taxon>
        <taxon>Actinomycetes</taxon>
        <taxon>Mycobacteriales</taxon>
        <taxon>Nocardiaceae</taxon>
        <taxon>Rhodococcus</taxon>
    </lineage>
</organism>
<dbReference type="InterPro" id="IPR029063">
    <property type="entry name" value="SAM-dependent_MTases_sf"/>
</dbReference>
<comment type="catalytic activity">
    <reaction evidence="4">
        <text>a 2'-deoxyadenosine in DNA + S-adenosyl-L-methionine = an N(6)-methyl-2'-deoxyadenosine in DNA + S-adenosyl-L-homocysteine + H(+)</text>
        <dbReference type="Rhea" id="RHEA:15197"/>
        <dbReference type="Rhea" id="RHEA-COMP:12418"/>
        <dbReference type="Rhea" id="RHEA-COMP:12419"/>
        <dbReference type="ChEBI" id="CHEBI:15378"/>
        <dbReference type="ChEBI" id="CHEBI:57856"/>
        <dbReference type="ChEBI" id="CHEBI:59789"/>
        <dbReference type="ChEBI" id="CHEBI:90615"/>
        <dbReference type="ChEBI" id="CHEBI:90616"/>
        <dbReference type="EC" id="2.1.1.72"/>
    </reaction>
</comment>
<evidence type="ECO:0000256" key="1">
    <source>
        <dbReference type="ARBA" id="ARBA00011900"/>
    </source>
</evidence>
<name>A0A1H4I7V6_9NOCA</name>
<dbReference type="EMBL" id="FNSV01000001">
    <property type="protein sequence ID" value="SEB29980.1"/>
    <property type="molecule type" value="Genomic_DNA"/>
</dbReference>
<accession>A0A1H4I7V6</accession>
<gene>
    <name evidence="6" type="ORF">SAMN04490239_0173</name>
</gene>
<keyword evidence="3" id="KW-0808">Transferase</keyword>
<proteinExistence type="predicted"/>
<dbReference type="SUPFAM" id="SSF53335">
    <property type="entry name" value="S-adenosyl-L-methionine-dependent methyltransferases"/>
    <property type="match status" value="1"/>
</dbReference>
<evidence type="ECO:0000256" key="4">
    <source>
        <dbReference type="ARBA" id="ARBA00047942"/>
    </source>
</evidence>
<dbReference type="Proteomes" id="UP000183561">
    <property type="component" value="Unassembled WGS sequence"/>
</dbReference>
<dbReference type="PANTHER" id="PTHR33841:SF1">
    <property type="entry name" value="DNA METHYLTRANSFERASE A"/>
    <property type="match status" value="1"/>
</dbReference>